<evidence type="ECO:0000313" key="3">
    <source>
        <dbReference type="EMBL" id="MFC4071177.1"/>
    </source>
</evidence>
<comment type="caution">
    <text evidence="3">The sequence shown here is derived from an EMBL/GenBank/DDBJ whole genome shotgun (WGS) entry which is preliminary data.</text>
</comment>
<feature type="transmembrane region" description="Helical" evidence="2">
    <location>
        <begin position="41"/>
        <end position="59"/>
    </location>
</feature>
<dbReference type="Proteomes" id="UP001595867">
    <property type="component" value="Unassembled WGS sequence"/>
</dbReference>
<feature type="compositionally biased region" description="Polar residues" evidence="1">
    <location>
        <begin position="88"/>
        <end position="98"/>
    </location>
</feature>
<gene>
    <name evidence="3" type="ORF">ACFO0C_40125</name>
</gene>
<dbReference type="EMBL" id="JBHSBL010000027">
    <property type="protein sequence ID" value="MFC4071177.1"/>
    <property type="molecule type" value="Genomic_DNA"/>
</dbReference>
<evidence type="ECO:0000256" key="2">
    <source>
        <dbReference type="SAM" id="Phobius"/>
    </source>
</evidence>
<reference evidence="4" key="1">
    <citation type="journal article" date="2019" name="Int. J. Syst. Evol. Microbiol.">
        <title>The Global Catalogue of Microorganisms (GCM) 10K type strain sequencing project: providing services to taxonomists for standard genome sequencing and annotation.</title>
        <authorList>
            <consortium name="The Broad Institute Genomics Platform"/>
            <consortium name="The Broad Institute Genome Sequencing Center for Infectious Disease"/>
            <person name="Wu L."/>
            <person name="Ma J."/>
        </authorList>
    </citation>
    <scope>NUCLEOTIDE SEQUENCE [LARGE SCALE GENOMIC DNA]</scope>
    <source>
        <strain evidence="4">TBRC 5832</strain>
    </source>
</reference>
<evidence type="ECO:0000256" key="1">
    <source>
        <dbReference type="SAM" id="MobiDB-lite"/>
    </source>
</evidence>
<accession>A0ABV8J3T5</accession>
<protein>
    <submittedName>
        <fullName evidence="3">Uncharacterized protein</fullName>
    </submittedName>
</protein>
<sequence length="285" mass="29204">MEENELRAALRDTITLHPEPPPMESKTAIAAARRTAMRRNLLAGIGSAAAILGITLAVIPGQGQTTGSGTGIQVAGDPSGASLPFPTETPSWADSTPSAGEKTGPSWPPENSGDATADTGPHYQNGKKLLTAVVAAVPDGYTAKTGSTSDGIPFRSHQSTIEGEFWRNMAAVAIGKGDGVGELLVEVSEPGNDLPSDACALAKQFWGRGGDCTPVTVGKAEVGVIHEGDGTAWAGYRHSDGTVVYVMQATAPTYGDPATNGLQPLADLPLTDAELAALATDASFR</sequence>
<organism evidence="3 4">
    <name type="scientific">Actinoplanes subglobosus</name>
    <dbReference type="NCBI Taxonomy" id="1547892"/>
    <lineage>
        <taxon>Bacteria</taxon>
        <taxon>Bacillati</taxon>
        <taxon>Actinomycetota</taxon>
        <taxon>Actinomycetes</taxon>
        <taxon>Micromonosporales</taxon>
        <taxon>Micromonosporaceae</taxon>
        <taxon>Actinoplanes</taxon>
    </lineage>
</organism>
<evidence type="ECO:0000313" key="4">
    <source>
        <dbReference type="Proteomes" id="UP001595867"/>
    </source>
</evidence>
<keyword evidence="2" id="KW-1133">Transmembrane helix</keyword>
<keyword evidence="2" id="KW-0812">Transmembrane</keyword>
<name>A0ABV8J3T5_9ACTN</name>
<keyword evidence="4" id="KW-1185">Reference proteome</keyword>
<proteinExistence type="predicted"/>
<dbReference type="RefSeq" id="WP_378072051.1">
    <property type="nucleotide sequence ID" value="NZ_JBHSBL010000027.1"/>
</dbReference>
<feature type="region of interest" description="Disordered" evidence="1">
    <location>
        <begin position="77"/>
        <end position="123"/>
    </location>
</feature>
<keyword evidence="2" id="KW-0472">Membrane</keyword>